<dbReference type="RefSeq" id="XP_013856569.1">
    <property type="nucleotide sequence ID" value="XM_014001115.1"/>
</dbReference>
<dbReference type="GO" id="GO:0005930">
    <property type="term" value="C:axoneme"/>
    <property type="evidence" value="ECO:0007669"/>
    <property type="project" value="InterPro"/>
</dbReference>
<dbReference type="GO" id="GO:0005576">
    <property type="term" value="C:extracellular region"/>
    <property type="evidence" value="ECO:0007669"/>
    <property type="project" value="GOC"/>
</dbReference>
<dbReference type="PANTHER" id="PTHR18962">
    <property type="entry name" value="COILED-COIL DOMAIN-CONTAINING PROTEIN 39"/>
    <property type="match status" value="1"/>
</dbReference>
<gene>
    <name evidence="8" type="primary">LOC106512515</name>
</gene>
<proteinExistence type="inferred from homology"/>
<dbReference type="Pfam" id="PF24161">
    <property type="entry name" value="CCDC39"/>
    <property type="match status" value="1"/>
</dbReference>
<evidence type="ECO:0000313" key="8">
    <source>
        <dbReference type="RefSeq" id="XP_013856569.1"/>
    </source>
</evidence>
<dbReference type="InterPro" id="IPR033290">
    <property type="entry name" value="CCDC39"/>
</dbReference>
<name>A0A2I4AM38_AUSLI</name>
<feature type="region of interest" description="Disordered" evidence="6">
    <location>
        <begin position="415"/>
        <end position="473"/>
    </location>
</feature>
<sequence>MEIVKFSNKLGRLQGDLDPEERRLLDLKIAELENEQEEKKQVEMTLTNALKECEGRIRHLKKEMEKSEAQQNVLNDGMKNLELLCESSEKELKRVILKKQDIMVEQKITMMGVKRARDLLYSKADDVLSLEMRKLELQKAMNEREDEITVYLTILSQQLRNTEQEKQQLSAELNEKLIRIDKVKSYFQVIILQTAHPEGEEEKSQAYYITKAAQEKEELKQEGDDLDTKVCKMELETEALENTILLFSSGLNSVHSFPSNDNESMSEYQKELQLKEQLTDSENMMRDEEQQTEDLQQNLMDLNLKLESLLQEEQVEKDEICHKQELSAKLNKDIDLLQEKFSRTSTQCSKLTKEIHSVKKTKAETVEEQDIKLKELKEFNKNINKMLNEGMEDSCELGSVLEESLLQASLPLPSPACAVSSQRSSRRNFSQSSSSRRSPASSAGPSPKGPALSSPQPKILNLDFDLTGKPPGL</sequence>
<dbReference type="FunCoup" id="A0A2I4AM38">
    <property type="interactions" value="89"/>
</dbReference>
<dbReference type="PANTHER" id="PTHR18962:SF0">
    <property type="entry name" value="COILED-COIL DOMAIN-CONTAINING PROTEIN 39"/>
    <property type="match status" value="1"/>
</dbReference>
<evidence type="ECO:0000256" key="3">
    <source>
        <dbReference type="ARBA" id="ARBA00023054"/>
    </source>
</evidence>
<comment type="function">
    <text evidence="4">Required for assembly of dynein regulatory complex (DRC) and inner dynein arm (IDA) complexes, which are responsible for ciliary beat regulation, thereby playing a central role in motility in cilia and flagella. Probably acts together with CCDC40 to form a molecular ruler that determines the 96 nanometer (nm) repeat length and arrangements of components in cilia and flagella. Not required for outer dynein arm complexes assembly.</text>
</comment>
<dbReference type="KEGG" id="alim:106512515"/>
<dbReference type="GeneID" id="106512515"/>
<feature type="compositionally biased region" description="Low complexity" evidence="6">
    <location>
        <begin position="415"/>
        <end position="455"/>
    </location>
</feature>
<feature type="coiled-coil region" evidence="5">
    <location>
        <begin position="22"/>
        <end position="98"/>
    </location>
</feature>
<dbReference type="InParanoid" id="A0A2I4AM38"/>
<evidence type="ECO:0000256" key="1">
    <source>
        <dbReference type="ARBA" id="ARBA00005805"/>
    </source>
</evidence>
<dbReference type="Proteomes" id="UP000192220">
    <property type="component" value="Unplaced"/>
</dbReference>
<feature type="coiled-coil region" evidence="5">
    <location>
        <begin position="271"/>
        <end position="319"/>
    </location>
</feature>
<keyword evidence="3 5" id="KW-0175">Coiled coil</keyword>
<comment type="similarity">
    <text evidence="1">Belongs to the CCDC39 family.</text>
</comment>
<feature type="coiled-coil region" evidence="5">
    <location>
        <begin position="127"/>
        <end position="179"/>
    </location>
</feature>
<dbReference type="AlphaFoldDB" id="A0A2I4AM38"/>
<evidence type="ECO:0000256" key="4">
    <source>
        <dbReference type="ARBA" id="ARBA00045182"/>
    </source>
</evidence>
<keyword evidence="7" id="KW-1185">Reference proteome</keyword>
<evidence type="ECO:0000256" key="6">
    <source>
        <dbReference type="SAM" id="MobiDB-lite"/>
    </source>
</evidence>
<evidence type="ECO:0000313" key="7">
    <source>
        <dbReference type="Proteomes" id="UP000192220"/>
    </source>
</evidence>
<dbReference type="STRING" id="52670.A0A2I4AM38"/>
<evidence type="ECO:0000256" key="2">
    <source>
        <dbReference type="ARBA" id="ARBA00016725"/>
    </source>
</evidence>
<organism evidence="7 8">
    <name type="scientific">Austrofundulus limnaeus</name>
    <name type="common">Annual killifish</name>
    <dbReference type="NCBI Taxonomy" id="52670"/>
    <lineage>
        <taxon>Eukaryota</taxon>
        <taxon>Metazoa</taxon>
        <taxon>Chordata</taxon>
        <taxon>Craniata</taxon>
        <taxon>Vertebrata</taxon>
        <taxon>Euteleostomi</taxon>
        <taxon>Actinopterygii</taxon>
        <taxon>Neopterygii</taxon>
        <taxon>Teleostei</taxon>
        <taxon>Neoteleostei</taxon>
        <taxon>Acanthomorphata</taxon>
        <taxon>Ovalentaria</taxon>
        <taxon>Atherinomorphae</taxon>
        <taxon>Cyprinodontiformes</taxon>
        <taxon>Rivulidae</taxon>
        <taxon>Austrofundulus</taxon>
    </lineage>
</organism>
<reference evidence="8" key="1">
    <citation type="submission" date="2025-08" db="UniProtKB">
        <authorList>
            <consortium name="RefSeq"/>
        </authorList>
    </citation>
    <scope>IDENTIFICATION</scope>
    <source>
        <strain evidence="8">Quisiro</strain>
    </source>
</reference>
<accession>A0A2I4AM38</accession>
<protein>
    <recommendedName>
        <fullName evidence="2">Coiled-coil domain-containing protein 39</fullName>
    </recommendedName>
</protein>
<evidence type="ECO:0000256" key="5">
    <source>
        <dbReference type="SAM" id="Coils"/>
    </source>
</evidence>
<dbReference type="GO" id="GO:0036159">
    <property type="term" value="P:inner dynein arm assembly"/>
    <property type="evidence" value="ECO:0007669"/>
    <property type="project" value="InterPro"/>
</dbReference>
<dbReference type="GO" id="GO:0060287">
    <property type="term" value="P:epithelial cilium movement involved in determination of left/right asymmetry"/>
    <property type="evidence" value="ECO:0007669"/>
    <property type="project" value="TreeGrafter"/>
</dbReference>
<dbReference type="OrthoDB" id="10259720at2759"/>
<dbReference type="GO" id="GO:0060285">
    <property type="term" value="P:cilium-dependent cell motility"/>
    <property type="evidence" value="ECO:0007669"/>
    <property type="project" value="TreeGrafter"/>
</dbReference>